<reference evidence="1" key="1">
    <citation type="submission" date="2020-03" db="EMBL/GenBank/DDBJ databases">
        <title>Genome of Pelagibius litoralis DSM 21314T.</title>
        <authorList>
            <person name="Wang G."/>
        </authorList>
    </citation>
    <scope>NUCLEOTIDE SEQUENCE</scope>
    <source>
        <strain evidence="1">DSM 21314</strain>
    </source>
</reference>
<dbReference type="InterPro" id="IPR008311">
    <property type="entry name" value="UCP028101"/>
</dbReference>
<dbReference type="PROSITE" id="PS51318">
    <property type="entry name" value="TAT"/>
    <property type="match status" value="1"/>
</dbReference>
<comment type="caution">
    <text evidence="1">The sequence shown here is derived from an EMBL/GenBank/DDBJ whole genome shotgun (WGS) entry which is preliminary data.</text>
</comment>
<dbReference type="Gene3D" id="2.130.10.10">
    <property type="entry name" value="YVTN repeat-like/Quinoprotein amine dehydrogenase"/>
    <property type="match status" value="1"/>
</dbReference>
<proteinExistence type="predicted"/>
<evidence type="ECO:0000313" key="2">
    <source>
        <dbReference type="Proteomes" id="UP000761264"/>
    </source>
</evidence>
<protein>
    <submittedName>
        <fullName evidence="1">DUF1513 domain-containing protein</fullName>
    </submittedName>
</protein>
<sequence length="372" mass="39564">MTGIDRRGLLLAAFGLPLVLPGGRSAASARATERLIVSACAQAGGRFAARILAADGGNRRAVVLPGRGHGAAWRAVAREVVVLARRPGRFALVIDAAEGVVKQQFEAPSTRHFYGHGVFSRDGRWLFTTENDFEAGRGVIGVYDAAAGYRREAEIPSYGQGPHELALLSDGRRLVVANGGIRTHPDSGRRKLNIDTMSPNLAYIDSGSSALVRSFDLPAELHRLSIRHLAVSKDDQVCLALQNEGPRNRLVPLVGFQRGDEEIALAETPPAILKDMRHYCGSAALDESGAFLAVSAPRGGLVTFWALADQRYLASFAVADGCGVAAAGGDGRFLISSGQGRLLVYDVVNRAPTMLRGNAAGKLAWDNHLLAL</sequence>
<dbReference type="InterPro" id="IPR006311">
    <property type="entry name" value="TAT_signal"/>
</dbReference>
<dbReference type="SUPFAM" id="SSF50969">
    <property type="entry name" value="YVTN repeat-like/Quinoprotein amine dehydrogenase"/>
    <property type="match status" value="1"/>
</dbReference>
<accession>A0A967KG64</accession>
<dbReference type="EMBL" id="JAAQPH010000012">
    <property type="protein sequence ID" value="NIA70096.1"/>
    <property type="molecule type" value="Genomic_DNA"/>
</dbReference>
<evidence type="ECO:0000313" key="1">
    <source>
        <dbReference type="EMBL" id="NIA70096.1"/>
    </source>
</evidence>
<keyword evidence="2" id="KW-1185">Reference proteome</keyword>
<organism evidence="1 2">
    <name type="scientific">Pelagibius litoralis</name>
    <dbReference type="NCBI Taxonomy" id="374515"/>
    <lineage>
        <taxon>Bacteria</taxon>
        <taxon>Pseudomonadati</taxon>
        <taxon>Pseudomonadota</taxon>
        <taxon>Alphaproteobacteria</taxon>
        <taxon>Rhodospirillales</taxon>
        <taxon>Rhodovibrionaceae</taxon>
        <taxon>Pelagibius</taxon>
    </lineage>
</organism>
<dbReference type="InterPro" id="IPR011044">
    <property type="entry name" value="Quino_amine_DH_bsu"/>
</dbReference>
<name>A0A967KG64_9PROT</name>
<gene>
    <name evidence="1" type="ORF">HBA54_15935</name>
</gene>
<dbReference type="AlphaFoldDB" id="A0A967KG64"/>
<dbReference type="Pfam" id="PF07433">
    <property type="entry name" value="DUF1513"/>
    <property type="match status" value="1"/>
</dbReference>
<dbReference type="PIRSF" id="PIRSF028101">
    <property type="entry name" value="UCP028101"/>
    <property type="match status" value="1"/>
</dbReference>
<dbReference type="RefSeq" id="WP_167226368.1">
    <property type="nucleotide sequence ID" value="NZ_JAAQPH010000012.1"/>
</dbReference>
<dbReference type="InterPro" id="IPR015943">
    <property type="entry name" value="WD40/YVTN_repeat-like_dom_sf"/>
</dbReference>
<dbReference type="Proteomes" id="UP000761264">
    <property type="component" value="Unassembled WGS sequence"/>
</dbReference>